<dbReference type="EMBL" id="CP111019">
    <property type="protein sequence ID" value="WAR13212.1"/>
    <property type="molecule type" value="Genomic_DNA"/>
</dbReference>
<dbReference type="PANTHER" id="PTHR35797:SF1">
    <property type="entry name" value="PROTEASE"/>
    <property type="match status" value="1"/>
</dbReference>
<evidence type="ECO:0000313" key="3">
    <source>
        <dbReference type="Proteomes" id="UP001164746"/>
    </source>
</evidence>
<dbReference type="PANTHER" id="PTHR35797">
    <property type="entry name" value="PROTEASE-RELATED"/>
    <property type="match status" value="1"/>
</dbReference>
<dbReference type="InterPro" id="IPR003675">
    <property type="entry name" value="Rce1/LyrA-like_dom"/>
</dbReference>
<gene>
    <name evidence="2" type="ORF">MAR_027392</name>
</gene>
<reference evidence="2" key="1">
    <citation type="submission" date="2022-11" db="EMBL/GenBank/DDBJ databases">
        <title>Centuries of genome instability and evolution in soft-shell clam transmissible cancer (bioRxiv).</title>
        <authorList>
            <person name="Hart S.F.M."/>
            <person name="Yonemitsu M.A."/>
            <person name="Giersch R.M."/>
            <person name="Beal B.F."/>
            <person name="Arriagada G."/>
            <person name="Davis B.W."/>
            <person name="Ostrander E.A."/>
            <person name="Goff S.P."/>
            <person name="Metzger M.J."/>
        </authorList>
    </citation>
    <scope>NUCLEOTIDE SEQUENCE</scope>
    <source>
        <strain evidence="2">MELC-2E11</strain>
        <tissue evidence="2">Siphon/mantle</tissue>
    </source>
</reference>
<keyword evidence="3" id="KW-1185">Reference proteome</keyword>
<dbReference type="Pfam" id="PF02517">
    <property type="entry name" value="Rce1-like"/>
    <property type="match status" value="1"/>
</dbReference>
<dbReference type="InterPro" id="IPR042150">
    <property type="entry name" value="MmRce1-like"/>
</dbReference>
<sequence>MVPKRFPTCVSAEVQGAAIHRHNRNYVMGFLRAAGEEVGWRCFLLPCLLDVYNYRYDQALVISLKRNNCSIASGLVWGLFHVPVMALLTRLKRPDQPYATVTVQCLSCLLAAFPHGWVAIKTGHSLWGASVMHWFWNIYNPRTLGSIYTNTPGRYCGPQWKINGEGLAGCIVLAPVAILVCWELANPIF</sequence>
<protein>
    <recommendedName>
        <fullName evidence="1">CAAX prenyl protease 2/Lysostaphin resistance protein A-like domain-containing protein</fullName>
    </recommendedName>
</protein>
<evidence type="ECO:0000259" key="1">
    <source>
        <dbReference type="Pfam" id="PF02517"/>
    </source>
</evidence>
<proteinExistence type="predicted"/>
<name>A0ABY7EWD8_MYAAR</name>
<feature type="domain" description="CAAX prenyl protease 2/Lysostaphin resistance protein A-like" evidence="1">
    <location>
        <begin position="27"/>
        <end position="138"/>
    </location>
</feature>
<organism evidence="2 3">
    <name type="scientific">Mya arenaria</name>
    <name type="common">Soft-shell clam</name>
    <dbReference type="NCBI Taxonomy" id="6604"/>
    <lineage>
        <taxon>Eukaryota</taxon>
        <taxon>Metazoa</taxon>
        <taxon>Spiralia</taxon>
        <taxon>Lophotrochozoa</taxon>
        <taxon>Mollusca</taxon>
        <taxon>Bivalvia</taxon>
        <taxon>Autobranchia</taxon>
        <taxon>Heteroconchia</taxon>
        <taxon>Euheterodonta</taxon>
        <taxon>Imparidentia</taxon>
        <taxon>Neoheterodontei</taxon>
        <taxon>Myida</taxon>
        <taxon>Myoidea</taxon>
        <taxon>Myidae</taxon>
        <taxon>Mya</taxon>
    </lineage>
</organism>
<evidence type="ECO:0000313" key="2">
    <source>
        <dbReference type="EMBL" id="WAR13212.1"/>
    </source>
</evidence>
<dbReference type="Proteomes" id="UP001164746">
    <property type="component" value="Chromosome 8"/>
</dbReference>
<accession>A0ABY7EWD8</accession>